<dbReference type="GO" id="GO:0006633">
    <property type="term" value="P:fatty acid biosynthetic process"/>
    <property type="evidence" value="ECO:0007669"/>
    <property type="project" value="UniProtKB-KW"/>
</dbReference>
<dbReference type="InterPro" id="IPR051034">
    <property type="entry name" value="Mito_Enoyl-ACP_Reductase"/>
</dbReference>
<keyword evidence="8" id="KW-0443">Lipid metabolism</keyword>
<evidence type="ECO:0000256" key="9">
    <source>
        <dbReference type="ARBA" id="ARBA00023128"/>
    </source>
</evidence>
<evidence type="ECO:0000256" key="4">
    <source>
        <dbReference type="ARBA" id="ARBA00022832"/>
    </source>
</evidence>
<evidence type="ECO:0000256" key="8">
    <source>
        <dbReference type="ARBA" id="ARBA00023098"/>
    </source>
</evidence>
<dbReference type="EMBL" id="JAIZAY010000011">
    <property type="protein sequence ID" value="KAJ8033017.1"/>
    <property type="molecule type" value="Genomic_DNA"/>
</dbReference>
<comment type="catalytic activity">
    <reaction evidence="14">
        <text>a 2,3-saturated acyl-[ACP] + NADP(+) = a (2E)-enoyl-[ACP] + NADPH + H(+)</text>
        <dbReference type="Rhea" id="RHEA:22564"/>
        <dbReference type="Rhea" id="RHEA-COMP:9925"/>
        <dbReference type="Rhea" id="RHEA-COMP:9926"/>
        <dbReference type="ChEBI" id="CHEBI:15378"/>
        <dbReference type="ChEBI" id="CHEBI:57783"/>
        <dbReference type="ChEBI" id="CHEBI:58349"/>
        <dbReference type="ChEBI" id="CHEBI:78784"/>
        <dbReference type="ChEBI" id="CHEBI:78785"/>
        <dbReference type="EC" id="1.3.1.104"/>
    </reaction>
</comment>
<dbReference type="EC" id="1.3.1.104" evidence="11"/>
<evidence type="ECO:0000256" key="1">
    <source>
        <dbReference type="ARBA" id="ARBA00004173"/>
    </source>
</evidence>
<dbReference type="FunFam" id="3.40.50.720:FF:000112">
    <property type="entry name" value="Enoyl-[acyl-carrier-protein] reductase 1, mitochondrial"/>
    <property type="match status" value="1"/>
</dbReference>
<evidence type="ECO:0000256" key="10">
    <source>
        <dbReference type="ARBA" id="ARBA00023160"/>
    </source>
</evidence>
<evidence type="ECO:0000256" key="5">
    <source>
        <dbReference type="ARBA" id="ARBA00022857"/>
    </source>
</evidence>
<name>A0A9Q1BUD0_HOLLE</name>
<evidence type="ECO:0000259" key="15">
    <source>
        <dbReference type="SMART" id="SM00829"/>
    </source>
</evidence>
<dbReference type="Pfam" id="PF00107">
    <property type="entry name" value="ADH_zinc_N"/>
    <property type="match status" value="1"/>
</dbReference>
<dbReference type="Proteomes" id="UP001152320">
    <property type="component" value="Chromosome 11"/>
</dbReference>
<comment type="similarity">
    <text evidence="2">Belongs to the zinc-containing alcohol dehydrogenase family. Quinone oxidoreductase subfamily.</text>
</comment>
<dbReference type="PANTHER" id="PTHR43981:SF2">
    <property type="entry name" value="ENOYL-[ACYL-CARRIER-PROTEIN] REDUCTASE, MITOCHONDRIAL"/>
    <property type="match status" value="1"/>
</dbReference>
<evidence type="ECO:0000256" key="13">
    <source>
        <dbReference type="ARBA" id="ARBA00042123"/>
    </source>
</evidence>
<dbReference type="GO" id="GO:0141148">
    <property type="term" value="F:enoyl-[acyl-carrier-protein] reductase (NADPH) activity"/>
    <property type="evidence" value="ECO:0007669"/>
    <property type="project" value="UniProtKB-EC"/>
</dbReference>
<dbReference type="PANTHER" id="PTHR43981">
    <property type="entry name" value="ENOYL-[ACYL-CARRIER-PROTEIN] REDUCTASE, MITOCHONDRIAL"/>
    <property type="match status" value="1"/>
</dbReference>
<keyword evidence="4" id="KW-0276">Fatty acid metabolism</keyword>
<dbReference type="SMART" id="SM00829">
    <property type="entry name" value="PKS_ER"/>
    <property type="match status" value="1"/>
</dbReference>
<keyword evidence="6" id="KW-0809">Transit peptide</keyword>
<dbReference type="FunFam" id="3.90.180.10:FF:000010">
    <property type="entry name" value="Enoyl-[acyl-carrier-protein] reductase, mitochondrial"/>
    <property type="match status" value="1"/>
</dbReference>
<dbReference type="InterPro" id="IPR020843">
    <property type="entry name" value="ER"/>
</dbReference>
<dbReference type="GO" id="GO:0005739">
    <property type="term" value="C:mitochondrion"/>
    <property type="evidence" value="ECO:0007669"/>
    <property type="project" value="UniProtKB-SubCell"/>
</dbReference>
<feature type="domain" description="Enoyl reductase (ER)" evidence="15">
    <location>
        <begin position="45"/>
        <end position="364"/>
    </location>
</feature>
<accession>A0A9Q1BUD0</accession>
<evidence type="ECO:0000313" key="17">
    <source>
        <dbReference type="Proteomes" id="UP001152320"/>
    </source>
</evidence>
<evidence type="ECO:0000256" key="2">
    <source>
        <dbReference type="ARBA" id="ARBA00010371"/>
    </source>
</evidence>
<organism evidence="16 17">
    <name type="scientific">Holothuria leucospilota</name>
    <name type="common">Black long sea cucumber</name>
    <name type="synonym">Mertensiothuria leucospilota</name>
    <dbReference type="NCBI Taxonomy" id="206669"/>
    <lineage>
        <taxon>Eukaryota</taxon>
        <taxon>Metazoa</taxon>
        <taxon>Echinodermata</taxon>
        <taxon>Eleutherozoa</taxon>
        <taxon>Echinozoa</taxon>
        <taxon>Holothuroidea</taxon>
        <taxon>Aspidochirotacea</taxon>
        <taxon>Aspidochirotida</taxon>
        <taxon>Holothuriidae</taxon>
        <taxon>Holothuria</taxon>
    </lineage>
</organism>
<evidence type="ECO:0000313" key="16">
    <source>
        <dbReference type="EMBL" id="KAJ8033017.1"/>
    </source>
</evidence>
<keyword evidence="9" id="KW-0496">Mitochondrion</keyword>
<dbReference type="OrthoDB" id="7482721at2759"/>
<dbReference type="InterPro" id="IPR013154">
    <property type="entry name" value="ADH-like_N"/>
</dbReference>
<keyword evidence="3" id="KW-0444">Lipid biosynthesis</keyword>
<dbReference type="InterPro" id="IPR036291">
    <property type="entry name" value="NAD(P)-bd_dom_sf"/>
</dbReference>
<keyword evidence="17" id="KW-1185">Reference proteome</keyword>
<comment type="subcellular location">
    <subcellularLocation>
        <location evidence="1">Mitochondrion</location>
    </subcellularLocation>
</comment>
<keyword evidence="5" id="KW-0521">NADP</keyword>
<dbReference type="AlphaFoldDB" id="A0A9Q1BUD0"/>
<proteinExistence type="inferred from homology"/>
<keyword evidence="7" id="KW-0560">Oxidoreductase</keyword>
<dbReference type="InterPro" id="IPR011032">
    <property type="entry name" value="GroES-like_sf"/>
</dbReference>
<dbReference type="SUPFAM" id="SSF50129">
    <property type="entry name" value="GroES-like"/>
    <property type="match status" value="1"/>
</dbReference>
<dbReference type="Gene3D" id="3.90.180.10">
    <property type="entry name" value="Medium-chain alcohol dehydrogenases, catalytic domain"/>
    <property type="match status" value="1"/>
</dbReference>
<evidence type="ECO:0000256" key="6">
    <source>
        <dbReference type="ARBA" id="ARBA00022946"/>
    </source>
</evidence>
<evidence type="ECO:0000256" key="14">
    <source>
        <dbReference type="ARBA" id="ARBA00048843"/>
    </source>
</evidence>
<evidence type="ECO:0000256" key="3">
    <source>
        <dbReference type="ARBA" id="ARBA00022516"/>
    </source>
</evidence>
<protein>
    <recommendedName>
        <fullName evidence="12">Enoyl-[acyl-carrier-protein] reductase, mitochondrial</fullName>
        <ecNumber evidence="11">1.3.1.104</ecNumber>
    </recommendedName>
    <alternativeName>
        <fullName evidence="13">2-enoyl thioester reductase</fullName>
    </alternativeName>
</protein>
<sequence>MAASMKNRLLIFKLRRLQVSNITRQIPKNRSVSTIPRAIVYDTYGDPKSVLRLQETEIPSVGDEEVKIQMMAAPINPADLNTIQGQYPFKPAMPAIGGFEGVGRIEEVGRQVKSLKPGDLVIPSINGLGTWRNQLVCKSAEVMTFPSGTPLLFACTIRVNMCTAYRMLKDFEELQPGDCVIQNAANSGAGQSVIQIAAARGIKTVNIVRDRPDFEDLSSYLQNLGATVVTTEAQLRQSEKILMQNLPKPKLALNAVGGKSCFTLLKHLQPTGTMVTYGGMSRQPVMVPTSSLIFSDVKVRGYWMSRWHEQNKDSEEAKCMINELCNWAKDEKVRPPKHKLHPIQDFKLAVENAMTDFQTEKQILRLDD</sequence>
<evidence type="ECO:0000256" key="11">
    <source>
        <dbReference type="ARBA" id="ARBA00038963"/>
    </source>
</evidence>
<dbReference type="Gene3D" id="3.40.50.720">
    <property type="entry name" value="NAD(P)-binding Rossmann-like Domain"/>
    <property type="match status" value="1"/>
</dbReference>
<gene>
    <name evidence="16" type="ORF">HOLleu_23135</name>
</gene>
<reference evidence="16" key="1">
    <citation type="submission" date="2021-10" db="EMBL/GenBank/DDBJ databases">
        <title>Tropical sea cucumber genome reveals ecological adaptation and Cuvierian tubules defense mechanism.</title>
        <authorList>
            <person name="Chen T."/>
        </authorList>
    </citation>
    <scope>NUCLEOTIDE SEQUENCE</scope>
    <source>
        <strain evidence="16">Nanhai2018</strain>
        <tissue evidence="16">Muscle</tissue>
    </source>
</reference>
<keyword evidence="10" id="KW-0275">Fatty acid biosynthesis</keyword>
<evidence type="ECO:0000256" key="12">
    <source>
        <dbReference type="ARBA" id="ARBA00041058"/>
    </source>
</evidence>
<dbReference type="InterPro" id="IPR013149">
    <property type="entry name" value="ADH-like_C"/>
</dbReference>
<dbReference type="SUPFAM" id="SSF51735">
    <property type="entry name" value="NAD(P)-binding Rossmann-fold domains"/>
    <property type="match status" value="1"/>
</dbReference>
<comment type="caution">
    <text evidence="16">The sequence shown here is derived from an EMBL/GenBank/DDBJ whole genome shotgun (WGS) entry which is preliminary data.</text>
</comment>
<dbReference type="Pfam" id="PF08240">
    <property type="entry name" value="ADH_N"/>
    <property type="match status" value="1"/>
</dbReference>
<dbReference type="CDD" id="cd08290">
    <property type="entry name" value="ETR"/>
    <property type="match status" value="1"/>
</dbReference>
<evidence type="ECO:0000256" key="7">
    <source>
        <dbReference type="ARBA" id="ARBA00023002"/>
    </source>
</evidence>